<evidence type="ECO:0000313" key="1">
    <source>
        <dbReference type="EMBL" id="KAI5647194.1"/>
    </source>
</evidence>
<dbReference type="EMBL" id="CM044708">
    <property type="protein sequence ID" value="KAI5647194.1"/>
    <property type="molecule type" value="Genomic_DNA"/>
</dbReference>
<proteinExistence type="predicted"/>
<reference evidence="2" key="1">
    <citation type="journal article" date="2023" name="Nat. Plants">
        <title>Single-cell RNA sequencing provides a high-resolution roadmap for understanding the multicellular compartmentation of specialized metabolism.</title>
        <authorList>
            <person name="Sun S."/>
            <person name="Shen X."/>
            <person name="Li Y."/>
            <person name="Li Y."/>
            <person name="Wang S."/>
            <person name="Li R."/>
            <person name="Zhang H."/>
            <person name="Shen G."/>
            <person name="Guo B."/>
            <person name="Wei J."/>
            <person name="Xu J."/>
            <person name="St-Pierre B."/>
            <person name="Chen S."/>
            <person name="Sun C."/>
        </authorList>
    </citation>
    <scope>NUCLEOTIDE SEQUENCE [LARGE SCALE GENOMIC DNA]</scope>
</reference>
<organism evidence="1 2">
    <name type="scientific">Catharanthus roseus</name>
    <name type="common">Madagascar periwinkle</name>
    <name type="synonym">Vinca rosea</name>
    <dbReference type="NCBI Taxonomy" id="4058"/>
    <lineage>
        <taxon>Eukaryota</taxon>
        <taxon>Viridiplantae</taxon>
        <taxon>Streptophyta</taxon>
        <taxon>Embryophyta</taxon>
        <taxon>Tracheophyta</taxon>
        <taxon>Spermatophyta</taxon>
        <taxon>Magnoliopsida</taxon>
        <taxon>eudicotyledons</taxon>
        <taxon>Gunneridae</taxon>
        <taxon>Pentapetalae</taxon>
        <taxon>asterids</taxon>
        <taxon>lamiids</taxon>
        <taxon>Gentianales</taxon>
        <taxon>Apocynaceae</taxon>
        <taxon>Rauvolfioideae</taxon>
        <taxon>Vinceae</taxon>
        <taxon>Catharanthinae</taxon>
        <taxon>Catharanthus</taxon>
    </lineage>
</organism>
<sequence>MTGANPTAFAKTICTICFEDLKPIVEDLQSIFVCGHVFHELCLQQWFEYCKNGKKKNCPVCKQSCSNANVTRLYFQSLGDSNDNNSSQRPQIYDETPEELRSEVKRLECKVSGLTSSLEEKEKSLEAACAQLIVCKERFKIEVVLKDEALKEKRVIQQQLHLKSTELDSSNLECKRLQERCMALAKELAALKLVSDLNLEEDEVLKFASLGNGANAKDTVEVLKKSLVIRNKSYKDLMTKCNMLGRGEARSLGKLEKANEKIKKLKERIQELESAIERKENNDLRILKASKEATYKANILNGPNKGPKNGECLSKNHNEEVVPLEADKIRAESMLDNLSSPSKKRKLNILDITSNKNATDAKVFRKIEYDNQEKGPLLVNENVNTPECYQQLKPSAEKGVPVWKFLSCTEKREPEIQELGLCNKAGVSGPGGPAKPNVDKLIILDDMVKPPYDDMMVSQPLPSVTKETQAASIVSQPGDRCFSGGLLGPDGTNRHLGKWCKRVHNGEQELQPPGIKGSSARIGDLISIGADGRGGKIKILRTLDQSSLDNKENQTCGRKLKFGAKSSALQSQGCLQIEHFFGRAKQS</sequence>
<keyword evidence="2" id="KW-1185">Reference proteome</keyword>
<comment type="caution">
    <text evidence="1">The sequence shown here is derived from an EMBL/GenBank/DDBJ whole genome shotgun (WGS) entry which is preliminary data.</text>
</comment>
<dbReference type="Proteomes" id="UP001060085">
    <property type="component" value="Linkage Group LG08"/>
</dbReference>
<accession>A0ACB9ZHZ3</accession>
<protein>
    <submittedName>
        <fullName evidence="1">Uncharacterized protein</fullName>
    </submittedName>
</protein>
<name>A0ACB9ZHZ3_CATRO</name>
<gene>
    <name evidence="1" type="ORF">M9H77_33199</name>
</gene>
<evidence type="ECO:0000313" key="2">
    <source>
        <dbReference type="Proteomes" id="UP001060085"/>
    </source>
</evidence>